<dbReference type="SMART" id="SM00825">
    <property type="entry name" value="PKS_KS"/>
    <property type="match status" value="1"/>
</dbReference>
<dbReference type="Pfam" id="PF00975">
    <property type="entry name" value="Thioesterase"/>
    <property type="match status" value="1"/>
</dbReference>
<feature type="domain" description="Ketosynthase family 3 (KS3)" evidence="6">
    <location>
        <begin position="573"/>
        <end position="1006"/>
    </location>
</feature>
<dbReference type="Gene3D" id="3.40.47.10">
    <property type="match status" value="1"/>
</dbReference>
<evidence type="ECO:0000313" key="8">
    <source>
        <dbReference type="Proteomes" id="UP000238007"/>
    </source>
</evidence>
<dbReference type="Proteomes" id="UP000238007">
    <property type="component" value="Unassembled WGS sequence"/>
</dbReference>
<dbReference type="SUPFAM" id="SSF47336">
    <property type="entry name" value="ACP-like"/>
    <property type="match status" value="1"/>
</dbReference>
<dbReference type="OrthoDB" id="9778690at2"/>
<dbReference type="GO" id="GO:0004312">
    <property type="term" value="F:fatty acid synthase activity"/>
    <property type="evidence" value="ECO:0007669"/>
    <property type="project" value="TreeGrafter"/>
</dbReference>
<dbReference type="Gene3D" id="3.40.50.1820">
    <property type="entry name" value="alpha/beta hydrolase"/>
    <property type="match status" value="1"/>
</dbReference>
<dbReference type="InterPro" id="IPR050091">
    <property type="entry name" value="PKS_NRPS_Biosynth_Enz"/>
</dbReference>
<evidence type="ECO:0000259" key="6">
    <source>
        <dbReference type="PROSITE" id="PS52004"/>
    </source>
</evidence>
<dbReference type="InterPro" id="IPR009081">
    <property type="entry name" value="PP-bd_ACP"/>
</dbReference>
<dbReference type="InterPro" id="IPR020841">
    <property type="entry name" value="PKS_Beta-ketoAc_synthase_dom"/>
</dbReference>
<feature type="compositionally biased region" description="Polar residues" evidence="4">
    <location>
        <begin position="1494"/>
        <end position="1506"/>
    </location>
</feature>
<evidence type="ECO:0000259" key="5">
    <source>
        <dbReference type="PROSITE" id="PS50075"/>
    </source>
</evidence>
<evidence type="ECO:0000256" key="2">
    <source>
        <dbReference type="ARBA" id="ARBA00022553"/>
    </source>
</evidence>
<dbReference type="PROSITE" id="PS50075">
    <property type="entry name" value="CARRIER"/>
    <property type="match status" value="1"/>
</dbReference>
<dbReference type="InterPro" id="IPR014031">
    <property type="entry name" value="Ketoacyl_synth_C"/>
</dbReference>
<keyword evidence="3 7" id="KW-0808">Transferase</keyword>
<dbReference type="Gene3D" id="3.30.300.30">
    <property type="match status" value="1"/>
</dbReference>
<dbReference type="InterPro" id="IPR016036">
    <property type="entry name" value="Malonyl_transacylase_ACP-bd"/>
</dbReference>
<dbReference type="CDD" id="cd00833">
    <property type="entry name" value="PKS"/>
    <property type="match status" value="1"/>
</dbReference>
<dbReference type="Pfam" id="PF00550">
    <property type="entry name" value="PP-binding"/>
    <property type="match status" value="1"/>
</dbReference>
<dbReference type="Gene3D" id="3.40.366.10">
    <property type="entry name" value="Malonyl-Coenzyme A Acyl Carrier Protein, domain 2"/>
    <property type="match status" value="1"/>
</dbReference>
<dbReference type="InterPro" id="IPR013968">
    <property type="entry name" value="PKS_KR"/>
</dbReference>
<keyword evidence="1" id="KW-0596">Phosphopantetheine</keyword>
<dbReference type="PROSITE" id="PS52004">
    <property type="entry name" value="KS3_2"/>
    <property type="match status" value="1"/>
</dbReference>
<name>A0A2T0VTS5_9RHOB</name>
<dbReference type="SUPFAM" id="SSF55048">
    <property type="entry name" value="Probable ACP-binding domain of malonyl-CoA ACP transacylase"/>
    <property type="match status" value="1"/>
</dbReference>
<dbReference type="InterPro" id="IPR032821">
    <property type="entry name" value="PKS_assoc"/>
</dbReference>
<proteinExistence type="predicted"/>
<dbReference type="InterPro" id="IPR000873">
    <property type="entry name" value="AMP-dep_synth/lig_dom"/>
</dbReference>
<dbReference type="InterPro" id="IPR020802">
    <property type="entry name" value="TesA-like"/>
</dbReference>
<dbReference type="RefSeq" id="WP_106359194.1">
    <property type="nucleotide sequence ID" value="NZ_PVTP01000016.1"/>
</dbReference>
<dbReference type="Pfam" id="PF00109">
    <property type="entry name" value="ketoacyl-synt"/>
    <property type="match status" value="1"/>
</dbReference>
<dbReference type="Gene3D" id="1.10.1200.10">
    <property type="entry name" value="ACP-like"/>
    <property type="match status" value="1"/>
</dbReference>
<dbReference type="GO" id="GO:0006633">
    <property type="term" value="P:fatty acid biosynthetic process"/>
    <property type="evidence" value="ECO:0007669"/>
    <property type="project" value="InterPro"/>
</dbReference>
<dbReference type="PANTHER" id="PTHR43775">
    <property type="entry name" value="FATTY ACID SYNTHASE"/>
    <property type="match status" value="1"/>
</dbReference>
<dbReference type="SMART" id="SM00822">
    <property type="entry name" value="PKS_KR"/>
    <property type="match status" value="1"/>
</dbReference>
<dbReference type="Pfam" id="PF00698">
    <property type="entry name" value="Acyl_transf_1"/>
    <property type="match status" value="1"/>
</dbReference>
<dbReference type="GO" id="GO:0005886">
    <property type="term" value="C:plasma membrane"/>
    <property type="evidence" value="ECO:0007669"/>
    <property type="project" value="TreeGrafter"/>
</dbReference>
<dbReference type="InterPro" id="IPR029058">
    <property type="entry name" value="AB_hydrolase_fold"/>
</dbReference>
<dbReference type="InterPro" id="IPR016035">
    <property type="entry name" value="Acyl_Trfase/lysoPLipase"/>
</dbReference>
<evidence type="ECO:0000313" key="7">
    <source>
        <dbReference type="EMBL" id="PRY74629.1"/>
    </source>
</evidence>
<keyword evidence="8" id="KW-1185">Reference proteome</keyword>
<dbReference type="InterPro" id="IPR001227">
    <property type="entry name" value="Ac_transferase_dom_sf"/>
</dbReference>
<dbReference type="InterPro" id="IPR036736">
    <property type="entry name" value="ACP-like_sf"/>
</dbReference>
<dbReference type="PANTHER" id="PTHR43775:SF37">
    <property type="entry name" value="SI:DKEY-61P9.11"/>
    <property type="match status" value="1"/>
</dbReference>
<dbReference type="GO" id="GO:0031177">
    <property type="term" value="F:phosphopantetheine binding"/>
    <property type="evidence" value="ECO:0007669"/>
    <property type="project" value="InterPro"/>
</dbReference>
<dbReference type="PROSITE" id="PS00606">
    <property type="entry name" value="KS3_1"/>
    <property type="match status" value="1"/>
</dbReference>
<dbReference type="Gene3D" id="3.40.50.720">
    <property type="entry name" value="NAD(P)-binding Rossmann-like Domain"/>
    <property type="match status" value="1"/>
</dbReference>
<dbReference type="InterPro" id="IPR016039">
    <property type="entry name" value="Thiolase-like"/>
</dbReference>
<dbReference type="SUPFAM" id="SSF51735">
    <property type="entry name" value="NAD(P)-binding Rossmann-fold domains"/>
    <property type="match status" value="2"/>
</dbReference>
<dbReference type="EMBL" id="PVTP01000016">
    <property type="protein sequence ID" value="PRY74629.1"/>
    <property type="molecule type" value="Genomic_DNA"/>
</dbReference>
<evidence type="ECO:0000256" key="1">
    <source>
        <dbReference type="ARBA" id="ARBA00022450"/>
    </source>
</evidence>
<organism evidence="7 8">
    <name type="scientific">Yoonia maritima</name>
    <dbReference type="NCBI Taxonomy" id="1435347"/>
    <lineage>
        <taxon>Bacteria</taxon>
        <taxon>Pseudomonadati</taxon>
        <taxon>Pseudomonadota</taxon>
        <taxon>Alphaproteobacteria</taxon>
        <taxon>Rhodobacterales</taxon>
        <taxon>Paracoccaceae</taxon>
        <taxon>Yoonia</taxon>
    </lineage>
</organism>
<feature type="region of interest" description="Disordered" evidence="4">
    <location>
        <begin position="1478"/>
        <end position="1513"/>
    </location>
</feature>
<dbReference type="GO" id="GO:0004315">
    <property type="term" value="F:3-oxoacyl-[acyl-carrier-protein] synthase activity"/>
    <property type="evidence" value="ECO:0007669"/>
    <property type="project" value="InterPro"/>
</dbReference>
<dbReference type="SMART" id="SM00827">
    <property type="entry name" value="PKS_AT"/>
    <property type="match status" value="1"/>
</dbReference>
<dbReference type="SUPFAM" id="SSF53474">
    <property type="entry name" value="alpha/beta-Hydrolases"/>
    <property type="match status" value="1"/>
</dbReference>
<dbReference type="Pfam" id="PF16197">
    <property type="entry name" value="KAsynt_C_assoc"/>
    <property type="match status" value="1"/>
</dbReference>
<dbReference type="SMART" id="SM00823">
    <property type="entry name" value="PKS_PP"/>
    <property type="match status" value="1"/>
</dbReference>
<dbReference type="InterPro" id="IPR018201">
    <property type="entry name" value="Ketoacyl_synth_AS"/>
</dbReference>
<dbReference type="InterPro" id="IPR057326">
    <property type="entry name" value="KR_dom"/>
</dbReference>
<dbReference type="InterPro" id="IPR020806">
    <property type="entry name" value="PKS_PP-bd"/>
</dbReference>
<dbReference type="GO" id="GO:0071770">
    <property type="term" value="P:DIM/DIP cell wall layer assembly"/>
    <property type="evidence" value="ECO:0007669"/>
    <property type="project" value="TreeGrafter"/>
</dbReference>
<dbReference type="SUPFAM" id="SSF52151">
    <property type="entry name" value="FabD/lysophospholipase-like"/>
    <property type="match status" value="1"/>
</dbReference>
<dbReference type="Pfam" id="PF02801">
    <property type="entry name" value="Ketoacyl-synt_C"/>
    <property type="match status" value="1"/>
</dbReference>
<reference evidence="7 8" key="1">
    <citation type="submission" date="2018-03" db="EMBL/GenBank/DDBJ databases">
        <title>Genomic Encyclopedia of Archaeal and Bacterial Type Strains, Phase II (KMG-II): from individual species to whole genera.</title>
        <authorList>
            <person name="Goeker M."/>
        </authorList>
    </citation>
    <scope>NUCLEOTIDE SEQUENCE [LARGE SCALE GENOMIC DNA]</scope>
    <source>
        <strain evidence="7 8">DSM 101533</strain>
    </source>
</reference>
<dbReference type="InterPro" id="IPR001031">
    <property type="entry name" value="Thioesterase"/>
</dbReference>
<dbReference type="Gene3D" id="3.40.50.12780">
    <property type="entry name" value="N-terminal domain of ligase-like"/>
    <property type="match status" value="1"/>
</dbReference>
<dbReference type="GO" id="GO:0005737">
    <property type="term" value="C:cytoplasm"/>
    <property type="evidence" value="ECO:0007669"/>
    <property type="project" value="TreeGrafter"/>
</dbReference>
<dbReference type="Pfam" id="PF00501">
    <property type="entry name" value="AMP-binding"/>
    <property type="match status" value="1"/>
</dbReference>
<evidence type="ECO:0000256" key="3">
    <source>
        <dbReference type="ARBA" id="ARBA00022679"/>
    </source>
</evidence>
<accession>A0A2T0VTS5</accession>
<feature type="domain" description="Carrier" evidence="5">
    <location>
        <begin position="2034"/>
        <end position="2112"/>
    </location>
</feature>
<dbReference type="InterPro" id="IPR042099">
    <property type="entry name" value="ANL_N_sf"/>
</dbReference>
<dbReference type="SMART" id="SM00824">
    <property type="entry name" value="PKS_TE"/>
    <property type="match status" value="1"/>
</dbReference>
<dbReference type="InterPro" id="IPR036291">
    <property type="entry name" value="NAD(P)-bd_dom_sf"/>
</dbReference>
<dbReference type="SUPFAM" id="SSF53901">
    <property type="entry name" value="Thiolase-like"/>
    <property type="match status" value="1"/>
</dbReference>
<dbReference type="SUPFAM" id="SSF56801">
    <property type="entry name" value="Acetyl-CoA synthetase-like"/>
    <property type="match status" value="1"/>
</dbReference>
<sequence>MQKFKLLTNLFCQADPDLATRDCLVFLNARGAETDRYSYAQLRVWTQRLAQTFIEHGLIRREPVAMIITQQARFTLCFAGLMLAGAVPAPLAGITPRAEHASVKRLLRILHADAIKTLVVESEQHGQIQQLLAQSGLEDVKVLALDDLMAQPPQQAFDLTSHPAPDPSDVAYVQYTSGSTARPKGVALSHENVLANLAFMDRIFEQTGTVRMSCWLPLHHDMGLVGNLLKVLYGQGFGVFMPPNALMYNPALWFQTIHDNRVNTVATPDFALGLCADRVDPDPGWDLSCLTQIFVGAEPVKLGTLNTFADRFHACGLAASALRPVYGMAEASLLVAGGAQDLTQVRDHILQRPLGGGDHTRDLLPYAVHDGITVAIRDPLTQDLCPDDTIGEIYLTGDSLARNYLDGSALAPTDAGMPTGDLGLLHDGRLYITGRKKDVVIVRGLTLPAEDIETLLQQTLGKVLGGLPSVAISRHFGDDEQLYLFQEAPRSATGADLASLRKQISATLIEHYGWAPAQIVFVPAKFLPRTTSNKIARALCMEQYLAGTLKTLSPRAPETPITTVPSVTPVDPDDPIVIVGMACNFPGAASIDTFWENLCNGVDSITEVPPSRWDNDLWYDPRPGIPGKTNTKWGGFVDELDLFDADLFGMSAIEARETDPQHRMLLETSWRLLEYMGHKKSDLARSNTGVYVGISGADYLHAKISLTSGLTSHNAYTGLGNAHCIAANRLSYFYDLNGPSMSVDTACSSSLTAFNLAVQSMRQGECDQAIVAGVNTMFTPGSTTVLSQFGMMSPDGRCKTFDASANGYVRSEGCGMVMIKRKSAALAAGDRILAQVCAVVSAQDGAGSDPGGGITFPNGAAQQALIARALDQSGLSGAEITYVESHGTGTTAGDPIEVAQIKHHYGQINPDGPKRCWMGGVKANIGHLESAAGIAGLIKTVLVLQHKQIPPQIHIQALNPNINLSDTRLAIPNALESWDLPDGTPYLAAVSSFGFGGALAHVILSEPDIQPHNAPQNPDMPGFKTYPLAVTANSHDGLRATLATVSGWLKDRPGLPLSDISHSFAKGRTPLKHRAAVVAVQGQDAAAQFDELLAQDTWDTAADHSQLPCYLFSGQGELYAQMGKDFYQRYPVFRAAFDECAAVIDPLEPGFDLAEYAFADRDQHIDKDRYNLPILFANQHALTTLFHACGLTPSYVLGHSMGEFAAASAAGALSPQDAIWLLYHRSRLMEDVVEPGAMFVANAPPEQVNALLDPDLGQIAAYNGPNRLTVSGQMTHINQVHAALAEQGVKTRHLNTNFAFHSPLVRPVLDAYRSFLDQVTFHPPKLPWISSVTADFVTTTPDADHWINQLSQPVLYDQSLDHLRLQSVDFVEIGPGGACLALALACLGKRDAHHMRTMLYAEPSRKEDGFFIDMLKNLYLRGLDLDWSGVMGGHFYPEKLPPMVMDRKRHWLKVISPETFVKFNDGSLHHTDDPVPFAAPDRVEPNPAKPEPDITSQEGWHYTTSWTPTPAPPDTDFADRAMRWMVVGANTPLTAALCHQIKARGDGCYWIEHGTDKAVGRGKSAQNSTKPDAHITLSDATNRDQWRQAIWDIAHRWSTQEPIPWKILFVCPDTDLVDNDLDGLNAYQSGSFTSLIEMLRELKEQVFFCPVWLVTPNTQAVQDQGTVSPMAAPIWGFGKTLFMEQPDIRGGMIDYDRADDPVGTADHILRKAVTPEFEPFVAVRDGRMYVQQITPAPLPAQTRADFRPDGVFIVTGGLGGLGLATARWLADKGARHIALLSRRDMPPNTAWGSLGQDDPFYAASRTISDLRAQGIQIDTHAVDLRDAASVTALFDNFDAAEIPIRGVLHAAGENWFDRVQDIDISALIDTLKTKVQASWHLHNLTKDRDLDCFVLFSTVSALWGSAKLSHYTAGNHFLDALANLRAAQSLPVTNVNWGPWDDVGMSAKDSEKPTLQKLGFYLMPVPDALTAMETAMAQNRHSSMICAVNWQTYAPIIKFATQPSFFAPIDHGDHRKLTTAPKRLKSLRALDRDVALDAIGRVIRKELQSVTLLDDTDELKGDMRFNIMGMDSLMTMTFAANLENYFQCEFPTTLAYNYPTIDTLGTFIYDVIHQAAPDKVTPDTEDLTPWLRPLNRSVVDVPKLVCLPFAGSGASAYAELAAKLDGTRDVIALQLPGREDLADMTLWSNLQDVVAKIAQDLEAIQGPYTLFGHSMGAILAYELTAYLQHAGQRMPQLLILSGADCPIPNTDARAVHLLEDDVFIDTVLDSYGSGDTDDERRQAVTRIKDLLRADLTLLETSEASDIKLTCPVAAIHATDDTLTTRDGMAAWAKLCKDAFFLQTLTGGHQKIIDSTDTALGAITKAEHLVL</sequence>
<evidence type="ECO:0000256" key="4">
    <source>
        <dbReference type="SAM" id="MobiDB-lite"/>
    </source>
</evidence>
<dbReference type="Gene3D" id="3.30.70.3290">
    <property type="match status" value="1"/>
</dbReference>
<protein>
    <submittedName>
        <fullName evidence="7">Acyl transferase domain-containing protein</fullName>
    </submittedName>
</protein>
<comment type="caution">
    <text evidence="7">The sequence shown here is derived from an EMBL/GenBank/DDBJ whole genome shotgun (WGS) entry which is preliminary data.</text>
</comment>
<dbReference type="CDD" id="cd08955">
    <property type="entry name" value="KR_2_FAS_SDR_x"/>
    <property type="match status" value="1"/>
</dbReference>
<gene>
    <name evidence="7" type="ORF">CLV80_11611</name>
</gene>
<dbReference type="Pfam" id="PF08659">
    <property type="entry name" value="KR"/>
    <property type="match status" value="1"/>
</dbReference>
<keyword evidence="2" id="KW-0597">Phosphoprotein</keyword>
<dbReference type="InterPro" id="IPR045851">
    <property type="entry name" value="AMP-bd_C_sf"/>
</dbReference>
<dbReference type="InterPro" id="IPR014030">
    <property type="entry name" value="Ketoacyl_synth_N"/>
</dbReference>
<dbReference type="InterPro" id="IPR014043">
    <property type="entry name" value="Acyl_transferase_dom"/>
</dbReference>